<dbReference type="InterPro" id="IPR029058">
    <property type="entry name" value="AB_hydrolase_fold"/>
</dbReference>
<dbReference type="PIRSF" id="PIRSF001112">
    <property type="entry name" value="Epoxide_hydrolase"/>
    <property type="match status" value="1"/>
</dbReference>
<evidence type="ECO:0000256" key="2">
    <source>
        <dbReference type="ARBA" id="ARBA00022797"/>
    </source>
</evidence>
<evidence type="ECO:0000313" key="5">
    <source>
        <dbReference type="EMBL" id="GIM74888.1"/>
    </source>
</evidence>
<evidence type="ECO:0000259" key="4">
    <source>
        <dbReference type="Pfam" id="PF06441"/>
    </source>
</evidence>
<evidence type="ECO:0000256" key="3">
    <source>
        <dbReference type="ARBA" id="ARBA00022801"/>
    </source>
</evidence>
<evidence type="ECO:0000256" key="1">
    <source>
        <dbReference type="ARBA" id="ARBA00010088"/>
    </source>
</evidence>
<comment type="similarity">
    <text evidence="1">Belongs to the peptidase S33 family.</text>
</comment>
<dbReference type="SUPFAM" id="SSF53474">
    <property type="entry name" value="alpha/beta-Hydrolases"/>
    <property type="match status" value="1"/>
</dbReference>
<dbReference type="PANTHER" id="PTHR21661">
    <property type="entry name" value="EPOXIDE HYDROLASE 1-RELATED"/>
    <property type="match status" value="1"/>
</dbReference>
<keyword evidence="6" id="KW-1185">Reference proteome</keyword>
<dbReference type="InterPro" id="IPR000639">
    <property type="entry name" value="Epox_hydrolase-like"/>
</dbReference>
<keyword evidence="2" id="KW-0058">Aromatic hydrocarbons catabolism</keyword>
<dbReference type="Pfam" id="PF06441">
    <property type="entry name" value="EHN"/>
    <property type="match status" value="1"/>
</dbReference>
<feature type="domain" description="Epoxide hydrolase N-terminal" evidence="4">
    <location>
        <begin position="4"/>
        <end position="108"/>
    </location>
</feature>
<comment type="caution">
    <text evidence="5">The sequence shown here is derived from an EMBL/GenBank/DDBJ whole genome shotgun (WGS) entry which is preliminary data.</text>
</comment>
<keyword evidence="3 5" id="KW-0378">Hydrolase</keyword>
<protein>
    <submittedName>
        <fullName evidence="5">Microsomal epoxide hydrolase</fullName>
    </submittedName>
</protein>
<dbReference type="Proteomes" id="UP000680865">
    <property type="component" value="Unassembled WGS sequence"/>
</dbReference>
<dbReference type="Gene3D" id="3.40.50.1820">
    <property type="entry name" value="alpha/beta hydrolase"/>
    <property type="match status" value="1"/>
</dbReference>
<dbReference type="InterPro" id="IPR016292">
    <property type="entry name" value="Epoxide_hydrolase"/>
</dbReference>
<accession>A0A919SPW1</accession>
<sequence length="374" mass="41566">MCMNEFRIDVPEAEIDELRRRLTGTRWPDEVDGGGWDYGIPLGRVQQLARRWATDFDWRVQERALNAYPQSVVLIDGLEVHFLHVRSERVDAQPLLLVHGWPGTFAEFRHVIPLLRERFHLVVPSIPGFGFSGRPVERGWGLTRVARAFGSLMGVLGYERFGAHGGDWGSGVVRTLAAQEPERVSGVHVTYLPTVGPVDGLGAEDRARVEHAARYAANRPGYQVLQATRPQTLAYALTDSPVGQLAWIAEKFTEWTDPATIPDDDEILTAVSIYWFTRTAGSSARLTKESAGPAAVSTRVPMGVVVMPHDIVRSVRVLAERNHNVQRWTEFARGGHFAALETPAELAEDIIAFFSGTSIPEKRAENVSVRSVKD</sequence>
<proteinExistence type="inferred from homology"/>
<dbReference type="GO" id="GO:0004301">
    <property type="term" value="F:epoxide hydrolase activity"/>
    <property type="evidence" value="ECO:0007669"/>
    <property type="project" value="TreeGrafter"/>
</dbReference>
<dbReference type="PANTHER" id="PTHR21661:SF35">
    <property type="entry name" value="EPOXIDE HYDROLASE"/>
    <property type="match status" value="1"/>
</dbReference>
<evidence type="ECO:0000313" key="6">
    <source>
        <dbReference type="Proteomes" id="UP000680865"/>
    </source>
</evidence>
<dbReference type="PRINTS" id="PR00412">
    <property type="entry name" value="EPOXHYDRLASE"/>
</dbReference>
<dbReference type="AlphaFoldDB" id="A0A919SPW1"/>
<organism evidence="5 6">
    <name type="scientific">Winogradskya consettensis</name>
    <dbReference type="NCBI Taxonomy" id="113560"/>
    <lineage>
        <taxon>Bacteria</taxon>
        <taxon>Bacillati</taxon>
        <taxon>Actinomycetota</taxon>
        <taxon>Actinomycetes</taxon>
        <taxon>Micromonosporales</taxon>
        <taxon>Micromonosporaceae</taxon>
        <taxon>Winogradskya</taxon>
    </lineage>
</organism>
<gene>
    <name evidence="5" type="ORF">Aco04nite_42630</name>
</gene>
<dbReference type="EMBL" id="BOQP01000021">
    <property type="protein sequence ID" value="GIM74888.1"/>
    <property type="molecule type" value="Genomic_DNA"/>
</dbReference>
<name>A0A919SPW1_9ACTN</name>
<reference evidence="5" key="1">
    <citation type="submission" date="2021-03" db="EMBL/GenBank/DDBJ databases">
        <title>Whole genome shotgun sequence of Actinoplanes consettensis NBRC 14913.</title>
        <authorList>
            <person name="Komaki H."/>
            <person name="Tamura T."/>
        </authorList>
    </citation>
    <scope>NUCLEOTIDE SEQUENCE</scope>
    <source>
        <strain evidence="5">NBRC 14913</strain>
    </source>
</reference>
<dbReference type="InterPro" id="IPR010497">
    <property type="entry name" value="Epoxide_hydro_N"/>
</dbReference>
<dbReference type="GO" id="GO:0097176">
    <property type="term" value="P:epoxide metabolic process"/>
    <property type="evidence" value="ECO:0007669"/>
    <property type="project" value="TreeGrafter"/>
</dbReference>